<feature type="chain" id="PRO_5020023216" evidence="3">
    <location>
        <begin position="20"/>
        <end position="322"/>
    </location>
</feature>
<keyword evidence="5" id="KW-0645">Protease</keyword>
<dbReference type="AlphaFoldDB" id="A0A4D9DBN4"/>
<evidence type="ECO:0000313" key="5">
    <source>
        <dbReference type="EMBL" id="TFJ94914.1"/>
    </source>
</evidence>
<comment type="caution">
    <text evidence="2">Lacks conserved residue(s) required for the propagation of feature annotation.</text>
</comment>
<accession>A0A4D9DBN4</accession>
<dbReference type="Proteomes" id="UP000297703">
    <property type="component" value="Unassembled WGS sequence"/>
</dbReference>
<reference evidence="5 6" key="2">
    <citation type="submission" date="2019-04" db="EMBL/GenBank/DDBJ databases">
        <title>The genome sequence of big-headed turtle.</title>
        <authorList>
            <person name="Gong S."/>
        </authorList>
    </citation>
    <scope>NUCLEOTIDE SEQUENCE [LARGE SCALE GENOMIC DNA]</scope>
    <source>
        <strain evidence="5">DO16091913</strain>
        <tissue evidence="5">Muscle</tissue>
    </source>
</reference>
<dbReference type="GO" id="GO:0017154">
    <property type="term" value="F:semaphorin receptor activity"/>
    <property type="evidence" value="ECO:0007669"/>
    <property type="project" value="InterPro"/>
</dbReference>
<organism evidence="5 6">
    <name type="scientific">Platysternon megacephalum</name>
    <name type="common">big-headed turtle</name>
    <dbReference type="NCBI Taxonomy" id="55544"/>
    <lineage>
        <taxon>Eukaryota</taxon>
        <taxon>Metazoa</taxon>
        <taxon>Chordata</taxon>
        <taxon>Craniata</taxon>
        <taxon>Vertebrata</taxon>
        <taxon>Euteleostomi</taxon>
        <taxon>Archelosauria</taxon>
        <taxon>Testudinata</taxon>
        <taxon>Testudines</taxon>
        <taxon>Cryptodira</taxon>
        <taxon>Durocryptodira</taxon>
        <taxon>Testudinoidea</taxon>
        <taxon>Platysternidae</taxon>
        <taxon>Platysternon</taxon>
    </lineage>
</organism>
<keyword evidence="1" id="KW-0325">Glycoprotein</keyword>
<keyword evidence="5" id="KW-0031">Aminopeptidase</keyword>
<evidence type="ECO:0000256" key="2">
    <source>
        <dbReference type="PROSITE-ProRule" id="PRU00352"/>
    </source>
</evidence>
<evidence type="ECO:0000313" key="6">
    <source>
        <dbReference type="Proteomes" id="UP000297703"/>
    </source>
</evidence>
<dbReference type="OrthoDB" id="125363at2759"/>
<dbReference type="PANTHER" id="PTHR22625:SF33">
    <property type="entry name" value="PLEXIN-B3"/>
    <property type="match status" value="1"/>
</dbReference>
<name>A0A4D9DBN4_9SAUR</name>
<dbReference type="Gene3D" id="2.130.10.10">
    <property type="entry name" value="YVTN repeat-like/Quinoprotein amine dehydrogenase"/>
    <property type="match status" value="1"/>
</dbReference>
<dbReference type="InterPro" id="IPR031148">
    <property type="entry name" value="Plexin"/>
</dbReference>
<dbReference type="InterPro" id="IPR015943">
    <property type="entry name" value="WD40/YVTN_repeat-like_dom_sf"/>
</dbReference>
<proteinExistence type="predicted"/>
<dbReference type="PANTHER" id="PTHR22625">
    <property type="entry name" value="PLEXIN"/>
    <property type="match status" value="1"/>
</dbReference>
<dbReference type="GO" id="GO:0002116">
    <property type="term" value="C:semaphorin receptor complex"/>
    <property type="evidence" value="ECO:0007669"/>
    <property type="project" value="TreeGrafter"/>
</dbReference>
<dbReference type="PROSITE" id="PS51004">
    <property type="entry name" value="SEMA"/>
    <property type="match status" value="1"/>
</dbReference>
<dbReference type="GO" id="GO:0030334">
    <property type="term" value="P:regulation of cell migration"/>
    <property type="evidence" value="ECO:0007669"/>
    <property type="project" value="TreeGrafter"/>
</dbReference>
<evidence type="ECO:0000259" key="4">
    <source>
        <dbReference type="PROSITE" id="PS51004"/>
    </source>
</evidence>
<sequence>MPPLLAPFLLLLLAPPCPSRPYPSFSAPNATFNHLARASGSGSLYVGAVNALYQLTPELGLAGRARTGPELDSPECLPFRDPQDCPQARPTDNANKLLLPNEAGGELVVCGQLAQGLCEKRALADVGRVLYRPEEPGDSQFVAANEPRVPTVGVLGRDLLFVGRGLTGKLSAGIPPVTIRPLAGPGAFSSEGMGKLVVGDFSDYNNSYAGAYAAGGHVYLLFSRRGAKGQLDYRPYVARLCARDLHLYSYAEVPLQCRDPRGHSYNLARAGQLARLAPPRGDVLFVLAAVGQGATATPGPHTALCAFPLAQLDAAVERSRTG</sequence>
<keyword evidence="3" id="KW-0732">Signal</keyword>
<dbReference type="GO" id="GO:0007162">
    <property type="term" value="P:negative regulation of cell adhesion"/>
    <property type="evidence" value="ECO:0007669"/>
    <property type="project" value="TreeGrafter"/>
</dbReference>
<keyword evidence="6" id="KW-1185">Reference proteome</keyword>
<dbReference type="GO" id="GO:0050772">
    <property type="term" value="P:positive regulation of axonogenesis"/>
    <property type="evidence" value="ECO:0007669"/>
    <property type="project" value="TreeGrafter"/>
</dbReference>
<dbReference type="EMBL" id="QXTE01022077">
    <property type="protein sequence ID" value="TFJ94914.1"/>
    <property type="molecule type" value="Genomic_DNA"/>
</dbReference>
<gene>
    <name evidence="5" type="ORF">DR999_PMT23807</name>
</gene>
<dbReference type="GO" id="GO:0008360">
    <property type="term" value="P:regulation of cell shape"/>
    <property type="evidence" value="ECO:0007669"/>
    <property type="project" value="TreeGrafter"/>
</dbReference>
<feature type="domain" description="Sema" evidence="4">
    <location>
        <begin position="9"/>
        <end position="322"/>
    </location>
</feature>
<dbReference type="GO" id="GO:0004177">
    <property type="term" value="F:aminopeptidase activity"/>
    <property type="evidence" value="ECO:0007669"/>
    <property type="project" value="UniProtKB-KW"/>
</dbReference>
<comment type="caution">
    <text evidence="5">The sequence shown here is derived from an EMBL/GenBank/DDBJ whole genome shotgun (WGS) entry which is preliminary data.</text>
</comment>
<dbReference type="STRING" id="55544.A0A4D9DBN4"/>
<dbReference type="SUPFAM" id="SSF101912">
    <property type="entry name" value="Sema domain"/>
    <property type="match status" value="1"/>
</dbReference>
<dbReference type="SMART" id="SM00630">
    <property type="entry name" value="Sema"/>
    <property type="match status" value="1"/>
</dbReference>
<evidence type="ECO:0000256" key="3">
    <source>
        <dbReference type="SAM" id="SignalP"/>
    </source>
</evidence>
<dbReference type="InterPro" id="IPR036352">
    <property type="entry name" value="Semap_dom_sf"/>
</dbReference>
<protein>
    <submittedName>
        <fullName evidence="5">Methionine aminopeptidase</fullName>
    </submittedName>
</protein>
<feature type="signal peptide" evidence="3">
    <location>
        <begin position="1"/>
        <end position="19"/>
    </location>
</feature>
<reference evidence="5 6" key="1">
    <citation type="submission" date="2019-04" db="EMBL/GenBank/DDBJ databases">
        <title>Draft genome of the big-headed turtle Platysternon megacephalum.</title>
        <authorList>
            <person name="Gong S."/>
        </authorList>
    </citation>
    <scope>NUCLEOTIDE SEQUENCE [LARGE SCALE GENOMIC DNA]</scope>
    <source>
        <strain evidence="5">DO16091913</strain>
        <tissue evidence="5">Muscle</tissue>
    </source>
</reference>
<evidence type="ECO:0000256" key="1">
    <source>
        <dbReference type="ARBA" id="ARBA00023180"/>
    </source>
</evidence>
<dbReference type="InterPro" id="IPR001627">
    <property type="entry name" value="Semap_dom"/>
</dbReference>
<dbReference type="GO" id="GO:0005886">
    <property type="term" value="C:plasma membrane"/>
    <property type="evidence" value="ECO:0007669"/>
    <property type="project" value="TreeGrafter"/>
</dbReference>
<keyword evidence="5" id="KW-0378">Hydrolase</keyword>